<keyword evidence="3" id="KW-1185">Reference proteome</keyword>
<proteinExistence type="predicted"/>
<feature type="signal peptide" evidence="1">
    <location>
        <begin position="1"/>
        <end position="26"/>
    </location>
</feature>
<feature type="chain" id="PRO_5043982375" description="Lipoprotein" evidence="1">
    <location>
        <begin position="27"/>
        <end position="109"/>
    </location>
</feature>
<dbReference type="PROSITE" id="PS51257">
    <property type="entry name" value="PROKAR_LIPOPROTEIN"/>
    <property type="match status" value="1"/>
</dbReference>
<gene>
    <name evidence="2" type="ORF">NL394_04335</name>
</gene>
<dbReference type="RefSeq" id="WP_069695399.1">
    <property type="nucleotide sequence ID" value="NZ_CP043010.1"/>
</dbReference>
<evidence type="ECO:0000313" key="3">
    <source>
        <dbReference type="Proteomes" id="UP001163293"/>
    </source>
</evidence>
<sequence>MNAFQRTPSRSALVLLLALGASGTLAGCSDPGAITCDEYAAQPYSERKKTEKALLEAHNLETLNLNNTLGLQTALSNFCGVYGFQGMDKARSNGSKPIDTAVNWASNKW</sequence>
<evidence type="ECO:0000256" key="1">
    <source>
        <dbReference type="SAM" id="SignalP"/>
    </source>
</evidence>
<protein>
    <recommendedName>
        <fullName evidence="4">Lipoprotein</fullName>
    </recommendedName>
</protein>
<evidence type="ECO:0000313" key="2">
    <source>
        <dbReference type="EMBL" id="UYV98463.1"/>
    </source>
</evidence>
<dbReference type="EMBL" id="CP101185">
    <property type="protein sequence ID" value="UYV98463.1"/>
    <property type="molecule type" value="Genomic_DNA"/>
</dbReference>
<dbReference type="AlphaFoldDB" id="A0AAX3EKE8"/>
<accession>A0AAX3EKE8</accession>
<keyword evidence="1" id="KW-0732">Signal</keyword>
<organism evidence="2 3">
    <name type="scientific">Paenarthrobacter ureafaciens</name>
    <dbReference type="NCBI Taxonomy" id="37931"/>
    <lineage>
        <taxon>Bacteria</taxon>
        <taxon>Bacillati</taxon>
        <taxon>Actinomycetota</taxon>
        <taxon>Actinomycetes</taxon>
        <taxon>Micrococcales</taxon>
        <taxon>Micrococcaceae</taxon>
        <taxon>Paenarthrobacter</taxon>
    </lineage>
</organism>
<evidence type="ECO:0008006" key="4">
    <source>
        <dbReference type="Google" id="ProtNLM"/>
    </source>
</evidence>
<name>A0AAX3EKE8_PAEUR</name>
<reference evidence="2" key="1">
    <citation type="submission" date="2022-07" db="EMBL/GenBank/DDBJ databases">
        <authorList>
            <person name="Wu T."/>
        </authorList>
    </citation>
    <scope>NUCLEOTIDE SEQUENCE</scope>
    <source>
        <strain evidence="2">SD-1</strain>
    </source>
</reference>
<dbReference type="Proteomes" id="UP001163293">
    <property type="component" value="Chromosome"/>
</dbReference>